<organism evidence="1 2">
    <name type="scientific">Mycobacterium phage Laurie</name>
    <dbReference type="NCBI Taxonomy" id="1874015"/>
    <lineage>
        <taxon>Viruses</taxon>
        <taxon>Duplodnaviria</taxon>
        <taxon>Heunggongvirae</taxon>
        <taxon>Uroviricota</taxon>
        <taxon>Caudoviricetes</taxon>
        <taxon>Bclasvirinae</taxon>
        <taxon>Rosebushvirus</taxon>
        <taxon>Rosebushvirus laurie</taxon>
    </lineage>
</organism>
<dbReference type="Proteomes" id="UP000230274">
    <property type="component" value="Segment"/>
</dbReference>
<keyword evidence="2" id="KW-1185">Reference proteome</keyword>
<accession>A0A1B2IHK7</accession>
<name>A0A1B2IHK7_9CAUD</name>
<gene>
    <name evidence="1" type="ORF">SEA_LAURIE_32</name>
</gene>
<evidence type="ECO:0000313" key="1">
    <source>
        <dbReference type="EMBL" id="ANZ52326.1"/>
    </source>
</evidence>
<reference evidence="1 2" key="1">
    <citation type="submission" date="2016-06" db="EMBL/GenBank/DDBJ databases">
        <authorList>
            <person name="Ascolillo A."/>
            <person name="Katon D."/>
            <person name="Smith D.L."/>
            <person name="Williams T."/>
            <person name="Zegers G."/>
            <person name="Page S.T."/>
            <person name="Bradley K.W."/>
            <person name="Asai D.J."/>
            <person name="Bowman C.A."/>
            <person name="Russell D.A."/>
            <person name="Pope W.H."/>
            <person name="Jacobs-Sera D."/>
            <person name="Hendrix R.W."/>
            <person name="Hatfull G.F."/>
        </authorList>
    </citation>
    <scope>NUCLEOTIDE SEQUENCE [LARGE SCALE GENOMIC DNA]</scope>
</reference>
<dbReference type="Gene3D" id="2.60.120.260">
    <property type="entry name" value="Galactose-binding domain-like"/>
    <property type="match status" value="1"/>
</dbReference>
<proteinExistence type="predicted"/>
<protein>
    <submittedName>
        <fullName evidence="1">Minor tail protein</fullName>
    </submittedName>
</protein>
<sequence length="711" mass="74141">MSLVPASRPLTDAEWARSVEQRLRELQAPRSVRVGQWVINAVGGELVATKPGESMVIGEAAPEPTKVALTRGYVKPEDLSGAIGYDDEVGAPATSFDEIKAWLQDKFYGVVDPTRIPALPWQHLFDGGVELLTDPSFAQPGTLGYDPSVGRLALGSVKFTADGSDQSRVSNLIEVAPGEKIAARVWAFFEGVTATAGQNGIRLQVRAYHLEGDTLTPVGTPTMLAGIASPSGESDDHPDEVDGWVLLSGTYTVPSGTNRIVLEPMVTSAVTAGDVWFDDGSAKKTPSGMPQAWTLDLPDDLDSLWNGVVGTVETLMSQLGLTPTGEFWDDLFDLSDEIAWIQERAAEGAQDALTALGNLSTLATNLLTNPAAVIGTIPQSLVGGLETTLNQIRDVFNGLVVTPVNSVVSAIKDWFDQWFGGGSTNAIPLSQKGAANGVAPLNSSTKIATSYLETDVANGVPKLNSAGKVPTSSLVTNTAGGVPVLDALGKVGNGQMPDLSAVYVPSSAKGAALGVAPLNSESVVPLEYLPAEVGGSGGSGDGRPWVILSLSASQSIPSANAVSKLSGWSQSGTASVTFTDGTNTEWTFNLPGLWHIEVTASFNHASTSTGLLRTQLIRGLVRHSGLELDQETDTRSPAPGLIGTRGKIVTTQMVSDVEINSLPSAGAIRLGEEDVFSVAVSQSTGSSRDVVGLVPYGIGGSHVLCMYLGAV</sequence>
<dbReference type="EMBL" id="KX443696">
    <property type="protein sequence ID" value="ANZ52326.1"/>
    <property type="molecule type" value="Genomic_DNA"/>
</dbReference>
<evidence type="ECO:0000313" key="2">
    <source>
        <dbReference type="Proteomes" id="UP000230274"/>
    </source>
</evidence>